<dbReference type="GO" id="GO:0052855">
    <property type="term" value="F:ADP-dependent NAD(P)H-hydrate dehydratase activity"/>
    <property type="evidence" value="ECO:0007669"/>
    <property type="project" value="UniProtKB-UniRule"/>
</dbReference>
<dbReference type="EC" id="4.2.1.136" evidence="6"/>
<dbReference type="InterPro" id="IPR000631">
    <property type="entry name" value="CARKD"/>
</dbReference>
<reference evidence="8 9" key="1">
    <citation type="journal article" date="2016" name="Nat. Commun.">
        <title>Thousands of microbial genomes shed light on interconnected biogeochemical processes in an aquifer system.</title>
        <authorList>
            <person name="Anantharaman K."/>
            <person name="Brown C.T."/>
            <person name="Hug L.A."/>
            <person name="Sharon I."/>
            <person name="Castelle C.J."/>
            <person name="Probst A.J."/>
            <person name="Thomas B.C."/>
            <person name="Singh A."/>
            <person name="Wilkins M.J."/>
            <person name="Karaoz U."/>
            <person name="Brodie E.L."/>
            <person name="Williams K.H."/>
            <person name="Hubbard S.S."/>
            <person name="Banfield J.F."/>
        </authorList>
    </citation>
    <scope>NUCLEOTIDE SEQUENCE [LARGE SCALE GENOMIC DNA]</scope>
</reference>
<comment type="catalytic activity">
    <reaction evidence="6">
        <text>(6S)-NADPHX + ADP = AMP + phosphate + NADPH + H(+)</text>
        <dbReference type="Rhea" id="RHEA:32235"/>
        <dbReference type="ChEBI" id="CHEBI:15378"/>
        <dbReference type="ChEBI" id="CHEBI:43474"/>
        <dbReference type="ChEBI" id="CHEBI:57783"/>
        <dbReference type="ChEBI" id="CHEBI:64076"/>
        <dbReference type="ChEBI" id="CHEBI:456215"/>
        <dbReference type="ChEBI" id="CHEBI:456216"/>
        <dbReference type="EC" id="4.2.1.136"/>
    </reaction>
</comment>
<evidence type="ECO:0000259" key="7">
    <source>
        <dbReference type="PROSITE" id="PS51383"/>
    </source>
</evidence>
<dbReference type="SUPFAM" id="SSF53613">
    <property type="entry name" value="Ribokinase-like"/>
    <property type="match status" value="1"/>
</dbReference>
<keyword evidence="1 6" id="KW-0547">Nucleotide-binding</keyword>
<comment type="catalytic activity">
    <reaction evidence="6">
        <text>(6S)-NADHX + ADP = AMP + phosphate + NADH + H(+)</text>
        <dbReference type="Rhea" id="RHEA:32223"/>
        <dbReference type="ChEBI" id="CHEBI:15378"/>
        <dbReference type="ChEBI" id="CHEBI:43474"/>
        <dbReference type="ChEBI" id="CHEBI:57945"/>
        <dbReference type="ChEBI" id="CHEBI:64074"/>
        <dbReference type="ChEBI" id="CHEBI:456215"/>
        <dbReference type="ChEBI" id="CHEBI:456216"/>
        <dbReference type="EC" id="4.2.1.136"/>
    </reaction>
</comment>
<comment type="similarity">
    <text evidence="6">Belongs to the NnrD/CARKD family.</text>
</comment>
<keyword evidence="2 6" id="KW-0067">ATP-binding</keyword>
<dbReference type="PANTHER" id="PTHR12592">
    <property type="entry name" value="ATP-DEPENDENT (S)-NAD(P)H-HYDRATE DEHYDRATASE FAMILY MEMBER"/>
    <property type="match status" value="1"/>
</dbReference>
<comment type="function">
    <text evidence="6">Catalyzes the dehydration of the S-form of NAD(P)HX at the expense of ADP, which is converted to AMP. Together with NAD(P)HX epimerase, which catalyzes the epimerization of the S- and R-forms, the enzyme allows the repair of both epimers of NAD(P)HX, a damaged form of NAD(P)H that is a result of enzymatic or heat-dependent hydration.</text>
</comment>
<keyword evidence="5 6" id="KW-0456">Lyase</keyword>
<comment type="subunit">
    <text evidence="6">Homotetramer.</text>
</comment>
<dbReference type="HAMAP" id="MF_01965">
    <property type="entry name" value="NADHX_dehydratase"/>
    <property type="match status" value="1"/>
</dbReference>
<organism evidence="8 9">
    <name type="scientific">Candidatus Roizmanbacteria bacterium RIFCSPHIGHO2_02_FULL_38_11</name>
    <dbReference type="NCBI Taxonomy" id="1802039"/>
    <lineage>
        <taxon>Bacteria</taxon>
        <taxon>Candidatus Roizmaniibacteriota</taxon>
    </lineage>
</organism>
<comment type="caution">
    <text evidence="6">Lacks conserved residue(s) required for the propagation of feature annotation.</text>
</comment>
<dbReference type="NCBIfam" id="TIGR00196">
    <property type="entry name" value="yjeF_cterm"/>
    <property type="match status" value="1"/>
</dbReference>
<feature type="binding site" evidence="6">
    <location>
        <position position="45"/>
    </location>
    <ligand>
        <name>(6S)-NADPHX</name>
        <dbReference type="ChEBI" id="CHEBI:64076"/>
    </ligand>
</feature>
<gene>
    <name evidence="6" type="primary">nnrD</name>
    <name evidence="8" type="ORF">A3C25_02800</name>
</gene>
<feature type="binding site" evidence="6">
    <location>
        <position position="244"/>
    </location>
    <ligand>
        <name>AMP</name>
        <dbReference type="ChEBI" id="CHEBI:456215"/>
    </ligand>
</feature>
<feature type="domain" description="YjeF C-terminal" evidence="7">
    <location>
        <begin position="10"/>
        <end position="302"/>
    </location>
</feature>
<dbReference type="GO" id="GO:0005524">
    <property type="term" value="F:ATP binding"/>
    <property type="evidence" value="ECO:0007669"/>
    <property type="project" value="UniProtKB-KW"/>
</dbReference>
<keyword evidence="4 6" id="KW-0520">NAD</keyword>
<evidence type="ECO:0000256" key="6">
    <source>
        <dbReference type="HAMAP-Rule" id="MF_01965"/>
    </source>
</evidence>
<feature type="binding site" evidence="6">
    <location>
        <position position="178"/>
    </location>
    <ligand>
        <name>(6S)-NADPHX</name>
        <dbReference type="ChEBI" id="CHEBI:64076"/>
    </ligand>
</feature>
<dbReference type="PROSITE" id="PS51383">
    <property type="entry name" value="YJEF_C_3"/>
    <property type="match status" value="1"/>
</dbReference>
<dbReference type="EMBL" id="MFZO01000002">
    <property type="protein sequence ID" value="OGK25815.1"/>
    <property type="molecule type" value="Genomic_DNA"/>
</dbReference>
<keyword evidence="3 6" id="KW-0521">NADP</keyword>
<comment type="caution">
    <text evidence="8">The sequence shown here is derived from an EMBL/GenBank/DDBJ whole genome shotgun (WGS) entry which is preliminary data.</text>
</comment>
<feature type="binding site" evidence="6">
    <location>
        <position position="105"/>
    </location>
    <ligand>
        <name>(6S)-NADPHX</name>
        <dbReference type="ChEBI" id="CHEBI:64076"/>
    </ligand>
</feature>
<evidence type="ECO:0000256" key="1">
    <source>
        <dbReference type="ARBA" id="ARBA00022741"/>
    </source>
</evidence>
<name>A0A1F7H3Y4_9BACT</name>
<evidence type="ECO:0000256" key="4">
    <source>
        <dbReference type="ARBA" id="ARBA00023027"/>
    </source>
</evidence>
<sequence>MDIKTSDINSIKPFIKSYQPPQPNSHKGQNGRVLVIGGSSLFHSASIWAAEIASHFVDIVHYSSTKENNEIFISLKKKFRNGMVVPQKDLLSYVEEDDVILVGPGMVRGKVNEKLKIKNEKFSDIIKIKDEANYTYFLTKYLLEHYPNKKFVIDAGALQIMESDWLVTLKTKAVIAPHKGEFEKLFGFSVNQYSVGEKTKVVQEQAKKYNCVILLKAIHDFVSDGEKSYVVEGGNAGLTKGGTGDILAGLTASFFAKNQALDSCLLSSYILKKAADELFLSKGYWYNINDIIDYIPIVTTNLLNKT</sequence>
<proteinExistence type="inferred from homology"/>
<evidence type="ECO:0000256" key="3">
    <source>
        <dbReference type="ARBA" id="ARBA00022857"/>
    </source>
</evidence>
<accession>A0A1F7H3Y4</accession>
<dbReference type="CDD" id="cd01171">
    <property type="entry name" value="YXKO-related"/>
    <property type="match status" value="1"/>
</dbReference>
<evidence type="ECO:0000313" key="8">
    <source>
        <dbReference type="EMBL" id="OGK25815.1"/>
    </source>
</evidence>
<evidence type="ECO:0000256" key="5">
    <source>
        <dbReference type="ARBA" id="ARBA00023239"/>
    </source>
</evidence>
<dbReference type="Proteomes" id="UP000177913">
    <property type="component" value="Unassembled WGS sequence"/>
</dbReference>
<dbReference type="Gene3D" id="3.40.1190.20">
    <property type="match status" value="1"/>
</dbReference>
<protein>
    <recommendedName>
        <fullName evidence="6">ADP-dependent (S)-NAD(P)H-hydrate dehydratase</fullName>
        <ecNumber evidence="6">4.2.1.136</ecNumber>
    </recommendedName>
    <alternativeName>
        <fullName evidence="6">ADP-dependent NAD(P)HX dehydratase</fullName>
    </alternativeName>
</protein>
<dbReference type="GO" id="GO:0110051">
    <property type="term" value="P:metabolite repair"/>
    <property type="evidence" value="ECO:0007669"/>
    <property type="project" value="TreeGrafter"/>
</dbReference>
<feature type="binding site" evidence="6">
    <location>
        <position position="245"/>
    </location>
    <ligand>
        <name>(6S)-NADPHX</name>
        <dbReference type="ChEBI" id="CHEBI:64076"/>
    </ligand>
</feature>
<dbReference type="GO" id="GO:0046496">
    <property type="term" value="P:nicotinamide nucleotide metabolic process"/>
    <property type="evidence" value="ECO:0007669"/>
    <property type="project" value="UniProtKB-UniRule"/>
</dbReference>
<evidence type="ECO:0000313" key="9">
    <source>
        <dbReference type="Proteomes" id="UP000177913"/>
    </source>
</evidence>
<dbReference type="Pfam" id="PF01256">
    <property type="entry name" value="Carb_kinase"/>
    <property type="match status" value="1"/>
</dbReference>
<dbReference type="InterPro" id="IPR029056">
    <property type="entry name" value="Ribokinase-like"/>
</dbReference>
<evidence type="ECO:0000256" key="2">
    <source>
        <dbReference type="ARBA" id="ARBA00022840"/>
    </source>
</evidence>
<dbReference type="PANTHER" id="PTHR12592:SF0">
    <property type="entry name" value="ATP-DEPENDENT (S)-NAD(P)H-HYDRATE DEHYDRATASE"/>
    <property type="match status" value="1"/>
</dbReference>
<dbReference type="AlphaFoldDB" id="A0A1F7H3Y4"/>
<comment type="cofactor">
    <cofactor evidence="6">
        <name>Mg(2+)</name>
        <dbReference type="ChEBI" id="CHEBI:18420"/>
    </cofactor>
</comment>